<organism evidence="3 4">
    <name type="scientific">Trichocoleus desertorum GB2-A4</name>
    <dbReference type="NCBI Taxonomy" id="2933944"/>
    <lineage>
        <taxon>Bacteria</taxon>
        <taxon>Bacillati</taxon>
        <taxon>Cyanobacteriota</taxon>
        <taxon>Cyanophyceae</taxon>
        <taxon>Leptolyngbyales</taxon>
        <taxon>Trichocoleusaceae</taxon>
        <taxon>Trichocoleus</taxon>
    </lineage>
</organism>
<evidence type="ECO:0000259" key="2">
    <source>
        <dbReference type="PROSITE" id="PS51186"/>
    </source>
</evidence>
<dbReference type="Pfam" id="PF00583">
    <property type="entry name" value="Acetyltransf_1"/>
    <property type="match status" value="1"/>
</dbReference>
<keyword evidence="4" id="KW-1185">Reference proteome</keyword>
<dbReference type="PROSITE" id="PS51186">
    <property type="entry name" value="GNAT"/>
    <property type="match status" value="1"/>
</dbReference>
<dbReference type="InterPro" id="IPR050769">
    <property type="entry name" value="NAT_camello-type"/>
</dbReference>
<dbReference type="CDD" id="cd04301">
    <property type="entry name" value="NAT_SF"/>
    <property type="match status" value="1"/>
</dbReference>
<dbReference type="InterPro" id="IPR016181">
    <property type="entry name" value="Acyl_CoA_acyltransferase"/>
</dbReference>
<dbReference type="PANTHER" id="PTHR13947:SF37">
    <property type="entry name" value="LD18367P"/>
    <property type="match status" value="1"/>
</dbReference>
<proteinExistence type="predicted"/>
<comment type="caution">
    <text evidence="3">The sequence shown here is derived from an EMBL/GenBank/DDBJ whole genome shotgun (WGS) entry which is preliminary data.</text>
</comment>
<dbReference type="SUPFAM" id="SSF55729">
    <property type="entry name" value="Acyl-CoA N-acyltransferases (Nat)"/>
    <property type="match status" value="1"/>
</dbReference>
<dbReference type="Proteomes" id="UP001464891">
    <property type="component" value="Unassembled WGS sequence"/>
</dbReference>
<sequence>MPRCYRDFVIRAWQPRDRTAAAEVIRVVLAEYGLGWEPEGADRDVLEVEACYQAVGGEFWVVEHQNRVVGTAAYSPVERGEAAVEIRKMYLLPEVRGQGLGKYLLQQLEQAIAAQPFQTIWIETASVLAEAVKLYESSGYQPATGVETARCDRVYLKRLQGCTKR</sequence>
<evidence type="ECO:0000256" key="1">
    <source>
        <dbReference type="ARBA" id="ARBA00022679"/>
    </source>
</evidence>
<dbReference type="EMBL" id="JAMPKM010000020">
    <property type="protein sequence ID" value="MEP0820126.1"/>
    <property type="molecule type" value="Genomic_DNA"/>
</dbReference>
<name>A0ABV0JEB5_9CYAN</name>
<evidence type="ECO:0000313" key="3">
    <source>
        <dbReference type="EMBL" id="MEP0820126.1"/>
    </source>
</evidence>
<dbReference type="RefSeq" id="WP_190436368.1">
    <property type="nucleotide sequence ID" value="NZ_JAMPKM010000020.1"/>
</dbReference>
<accession>A0ABV0JEB5</accession>
<dbReference type="PANTHER" id="PTHR13947">
    <property type="entry name" value="GNAT FAMILY N-ACETYLTRANSFERASE"/>
    <property type="match status" value="1"/>
</dbReference>
<evidence type="ECO:0000313" key="4">
    <source>
        <dbReference type="Proteomes" id="UP001464891"/>
    </source>
</evidence>
<protein>
    <submittedName>
        <fullName evidence="3">GNAT family N-acetyltransferase</fullName>
    </submittedName>
</protein>
<gene>
    <name evidence="3" type="ORF">NC998_23760</name>
</gene>
<dbReference type="InterPro" id="IPR000182">
    <property type="entry name" value="GNAT_dom"/>
</dbReference>
<keyword evidence="1" id="KW-0808">Transferase</keyword>
<dbReference type="Gene3D" id="3.40.630.30">
    <property type="match status" value="1"/>
</dbReference>
<feature type="domain" description="N-acetyltransferase" evidence="2">
    <location>
        <begin position="8"/>
        <end position="161"/>
    </location>
</feature>
<reference evidence="3 4" key="1">
    <citation type="submission" date="2022-04" db="EMBL/GenBank/DDBJ databases">
        <title>Positive selection, recombination, and allopatry shape intraspecific diversity of widespread and dominant cyanobacteria.</title>
        <authorList>
            <person name="Wei J."/>
            <person name="Shu W."/>
            <person name="Hu C."/>
        </authorList>
    </citation>
    <scope>NUCLEOTIDE SEQUENCE [LARGE SCALE GENOMIC DNA]</scope>
    <source>
        <strain evidence="3 4">GB2-A4</strain>
    </source>
</reference>